<evidence type="ECO:0000313" key="8">
    <source>
        <dbReference type="EMBL" id="OZC04968.1"/>
    </source>
</evidence>
<keyword evidence="9" id="KW-1185">Reference proteome</keyword>
<name>A0A238BKB7_9BILA</name>
<keyword evidence="4" id="KW-0808">Transferase</keyword>
<evidence type="ECO:0000256" key="4">
    <source>
        <dbReference type="ARBA" id="ARBA00022679"/>
    </source>
</evidence>
<keyword evidence="6" id="KW-0804">Transcription</keyword>
<accession>A0A238BKB7</accession>
<dbReference type="PANTHER" id="PTHR19376">
    <property type="entry name" value="DNA-DIRECTED RNA POLYMERASE"/>
    <property type="match status" value="1"/>
</dbReference>
<evidence type="ECO:0000256" key="2">
    <source>
        <dbReference type="ARBA" id="ARBA00012418"/>
    </source>
</evidence>
<proteinExistence type="inferred from homology"/>
<evidence type="ECO:0000259" key="7">
    <source>
        <dbReference type="Pfam" id="PF04998"/>
    </source>
</evidence>
<dbReference type="GO" id="GO:0003677">
    <property type="term" value="F:DNA binding"/>
    <property type="evidence" value="ECO:0007669"/>
    <property type="project" value="InterPro"/>
</dbReference>
<sequence length="247" mass="27770">MSSDEEVDRGIDLDADGSRILKRHLDDAAEYEGEEDEQQVVLLQQKVEDTFMEISTESEEDAETAIGRDEDINNLSAAERLRSQEAETSRIQLPLNTKTKLDVGALVERELENFLVWETPGIEKCIVRCENRGDDQYQVLATQGINVQEIVRVFTPYGIDVNWRHLTLAADYMTFTGRIQPFSRGAMSLSASPLQRMTFETTIAFMRDALINGDHDHLVSPSSRLVIGGLLRGGTGIFDLMLPKLHI</sequence>
<dbReference type="AlphaFoldDB" id="A0A238BKB7"/>
<evidence type="ECO:0000256" key="1">
    <source>
        <dbReference type="ARBA" id="ARBA00006460"/>
    </source>
</evidence>
<dbReference type="GO" id="GO:0006351">
    <property type="term" value="P:DNA-templated transcription"/>
    <property type="evidence" value="ECO:0007669"/>
    <property type="project" value="InterPro"/>
</dbReference>
<feature type="domain" description="RNA polymerase Rpb1" evidence="7">
    <location>
        <begin position="140"/>
        <end position="186"/>
    </location>
</feature>
<keyword evidence="3" id="KW-0240">DNA-directed RNA polymerase</keyword>
<evidence type="ECO:0000313" key="9">
    <source>
        <dbReference type="Proteomes" id="UP000242913"/>
    </source>
</evidence>
<dbReference type="Proteomes" id="UP000242913">
    <property type="component" value="Unassembled WGS sequence"/>
</dbReference>
<evidence type="ECO:0000256" key="5">
    <source>
        <dbReference type="ARBA" id="ARBA00022695"/>
    </source>
</evidence>
<dbReference type="EMBL" id="KZ271554">
    <property type="protein sequence ID" value="OZC04968.1"/>
    <property type="molecule type" value="Genomic_DNA"/>
</dbReference>
<evidence type="ECO:0000256" key="6">
    <source>
        <dbReference type="ARBA" id="ARBA00023163"/>
    </source>
</evidence>
<dbReference type="InterPro" id="IPR045867">
    <property type="entry name" value="DNA-dir_RpoC_beta_prime"/>
</dbReference>
<dbReference type="OrthoDB" id="270392at2759"/>
<dbReference type="EC" id="2.7.7.6" evidence="2"/>
<dbReference type="PANTHER" id="PTHR19376:SF11">
    <property type="entry name" value="DNA-DIRECTED RNA POLYMERASE I SUBUNIT RPA1"/>
    <property type="match status" value="1"/>
</dbReference>
<dbReference type="SUPFAM" id="SSF64484">
    <property type="entry name" value="beta and beta-prime subunits of DNA dependent RNA-polymerase"/>
    <property type="match status" value="1"/>
</dbReference>
<protein>
    <recommendedName>
        <fullName evidence="2">DNA-directed RNA polymerase</fullName>
        <ecNumber evidence="2">2.7.7.6</ecNumber>
    </recommendedName>
</protein>
<dbReference type="Pfam" id="PF04998">
    <property type="entry name" value="RNA_pol_Rpb1_5"/>
    <property type="match status" value="1"/>
</dbReference>
<organism evidence="8 9">
    <name type="scientific">Onchocerca flexuosa</name>
    <dbReference type="NCBI Taxonomy" id="387005"/>
    <lineage>
        <taxon>Eukaryota</taxon>
        <taxon>Metazoa</taxon>
        <taxon>Ecdysozoa</taxon>
        <taxon>Nematoda</taxon>
        <taxon>Chromadorea</taxon>
        <taxon>Rhabditida</taxon>
        <taxon>Spirurina</taxon>
        <taxon>Spiruromorpha</taxon>
        <taxon>Filarioidea</taxon>
        <taxon>Onchocercidae</taxon>
        <taxon>Onchocerca</taxon>
    </lineage>
</organism>
<dbReference type="GO" id="GO:0003899">
    <property type="term" value="F:DNA-directed RNA polymerase activity"/>
    <property type="evidence" value="ECO:0007669"/>
    <property type="project" value="UniProtKB-EC"/>
</dbReference>
<evidence type="ECO:0000256" key="3">
    <source>
        <dbReference type="ARBA" id="ARBA00022478"/>
    </source>
</evidence>
<keyword evidence="5" id="KW-0548">Nucleotidyltransferase</keyword>
<dbReference type="InterPro" id="IPR007081">
    <property type="entry name" value="RNA_pol_Rpb1_5"/>
</dbReference>
<gene>
    <name evidence="8" type="ORF">X798_08086</name>
</gene>
<dbReference type="GO" id="GO:0005736">
    <property type="term" value="C:RNA polymerase I complex"/>
    <property type="evidence" value="ECO:0007669"/>
    <property type="project" value="TreeGrafter"/>
</dbReference>
<comment type="similarity">
    <text evidence="1">Belongs to the RNA polymerase beta' chain family.</text>
</comment>
<reference evidence="8 9" key="1">
    <citation type="submission" date="2015-12" db="EMBL/GenBank/DDBJ databases">
        <title>Draft genome of the nematode, Onchocerca flexuosa.</title>
        <authorList>
            <person name="Mitreva M."/>
        </authorList>
    </citation>
    <scope>NUCLEOTIDE SEQUENCE [LARGE SCALE GENOMIC DNA]</scope>
    <source>
        <strain evidence="8">Red Deer</strain>
    </source>
</reference>